<protein>
    <recommendedName>
        <fullName evidence="3">YwgA family protein</fullName>
    </recommendedName>
</protein>
<organism evidence="1 2">
    <name type="scientific">Priestia megaterium (strain ATCC 14581 / DSM 32 / CCUG 1817 / JCM 2506 / NBRC 15308 / NCIMB 9376 / NCTC 10342 / NRRL B-14308 / VKM B-512 / Ford 19)</name>
    <name type="common">Bacillus megaterium</name>
    <dbReference type="NCBI Taxonomy" id="1348623"/>
    <lineage>
        <taxon>Bacteria</taxon>
        <taxon>Bacillati</taxon>
        <taxon>Bacillota</taxon>
        <taxon>Bacilli</taxon>
        <taxon>Bacillales</taxon>
        <taxon>Bacillaceae</taxon>
        <taxon>Priestia</taxon>
    </lineage>
</organism>
<reference evidence="1 2" key="1">
    <citation type="journal article" date="2015" name="Genome Announc.">
        <title>Complete genome sequences for 35 biothreat assay-relevant bacillus species.</title>
        <authorList>
            <person name="Johnson S.L."/>
            <person name="Daligault H.E."/>
            <person name="Davenport K.W."/>
            <person name="Jaissle J."/>
            <person name="Frey K.G."/>
            <person name="Ladner J.T."/>
            <person name="Broomall S.M."/>
            <person name="Bishop-Lilly K.A."/>
            <person name="Bruce D.C."/>
            <person name="Gibbons H.S."/>
            <person name="Coyne S.R."/>
            <person name="Lo C.C."/>
            <person name="Meincke L."/>
            <person name="Munk A.C."/>
            <person name="Koroleva G.I."/>
            <person name="Rosenzweig C.N."/>
            <person name="Palacios G.F."/>
            <person name="Redden C.L."/>
            <person name="Minogue T.D."/>
            <person name="Chain P.S."/>
        </authorList>
    </citation>
    <scope>NUCLEOTIDE SEQUENCE [LARGE SCALE GENOMIC DNA]</scope>
    <source>
        <strain evidence="2">ATCC 14581 / DSM 32 / JCM 2506 / NBRC 15308 / NCIMB 9376 / NCTC 10342 / NRRL B-14308 / VKM B-512</strain>
    </source>
</reference>
<evidence type="ECO:0008006" key="3">
    <source>
        <dbReference type="Google" id="ProtNLM"/>
    </source>
</evidence>
<dbReference type="GeneID" id="93645657"/>
<name>A0A0B6APX9_PRIM2</name>
<dbReference type="AlphaFoldDB" id="A0A0B6APX9"/>
<proteinExistence type="predicted"/>
<dbReference type="KEGG" id="bmeg:BG04_2191"/>
<dbReference type="Proteomes" id="UP000031829">
    <property type="component" value="Chromosome"/>
</dbReference>
<dbReference type="EMBL" id="CP009920">
    <property type="protein sequence ID" value="AJI23177.1"/>
    <property type="molecule type" value="Genomic_DNA"/>
</dbReference>
<accession>A0A0B6APX9</accession>
<dbReference type="HOGENOM" id="CLU_122294_1_0_9"/>
<gene>
    <name evidence="1" type="ORF">BG04_2191</name>
</gene>
<dbReference type="RefSeq" id="WP_013085498.1">
    <property type="nucleotide sequence ID" value="NZ_BCVB01000009.1"/>
</dbReference>
<sequence length="169" mass="19948">MLNDHAKIVKVFSAAGEVVGRKKLQKMIFIGKKLKFPFYEKYNFHFFGPYSEELTLRIEELCNLGFLSEIKEKKGGYMQYRYVLTEAGEGFLSHYDLELPHLQECMKDMNEQSSKFLELVSTILYFDNLPKEEVKEKVFTLKRKQNYTEEDIAEAYEYIEKLQATLSVH</sequence>
<evidence type="ECO:0000313" key="2">
    <source>
        <dbReference type="Proteomes" id="UP000031829"/>
    </source>
</evidence>
<dbReference type="PATRIC" id="fig|592022.4.peg.5162"/>
<evidence type="ECO:0000313" key="1">
    <source>
        <dbReference type="EMBL" id="AJI23177.1"/>
    </source>
</evidence>